<keyword evidence="1" id="KW-1133">Transmembrane helix</keyword>
<sequence length="75" mass="8510">MGKHIIFSTILNILLIVSAIVGYYSFKADSLFIVILCAAAFGLTVFYKIKHTKAVQKEMKYIAELKVQNKTKKKK</sequence>
<reference evidence="2 3" key="2">
    <citation type="submission" date="2016-06" db="EMBL/GenBank/DDBJ databases">
        <title>Pedobacter psychrophilus sp. nov., isolated from Antarctic fragmentary rock.</title>
        <authorList>
            <person name="Svec P."/>
        </authorList>
    </citation>
    <scope>NUCLEOTIDE SEQUENCE [LARGE SCALE GENOMIC DNA]</scope>
    <source>
        <strain evidence="2 3">CCM 8644</strain>
    </source>
</reference>
<evidence type="ECO:0000256" key="1">
    <source>
        <dbReference type="SAM" id="Phobius"/>
    </source>
</evidence>
<dbReference type="Pfam" id="PF19885">
    <property type="entry name" value="DUF6358"/>
    <property type="match status" value="1"/>
</dbReference>
<evidence type="ECO:0000313" key="3">
    <source>
        <dbReference type="Proteomes" id="UP000078459"/>
    </source>
</evidence>
<dbReference type="OrthoDB" id="799458at2"/>
<proteinExistence type="predicted"/>
<name>A0A179DE61_9SPHI</name>
<feature type="transmembrane region" description="Helical" evidence="1">
    <location>
        <begin position="30"/>
        <end position="49"/>
    </location>
</feature>
<dbReference type="InterPro" id="IPR045938">
    <property type="entry name" value="DUF6358"/>
</dbReference>
<reference evidence="2 3" key="1">
    <citation type="submission" date="2016-04" db="EMBL/GenBank/DDBJ databases">
        <authorList>
            <person name="Evans L.H."/>
            <person name="Alamgir A."/>
            <person name="Owens N."/>
            <person name="Weber N.D."/>
            <person name="Virtaneva K."/>
            <person name="Barbian K."/>
            <person name="Babar A."/>
            <person name="Rosenke K."/>
        </authorList>
    </citation>
    <scope>NUCLEOTIDE SEQUENCE [LARGE SCALE GENOMIC DNA]</scope>
    <source>
        <strain evidence="2 3">CCM 8644</strain>
    </source>
</reference>
<dbReference type="STRING" id="1826909.A5893_11995"/>
<dbReference type="RefSeq" id="WP_068822916.1">
    <property type="nucleotide sequence ID" value="NZ_LWHJ01000029.1"/>
</dbReference>
<feature type="transmembrane region" description="Helical" evidence="1">
    <location>
        <begin position="5"/>
        <end position="24"/>
    </location>
</feature>
<keyword evidence="3" id="KW-1185">Reference proteome</keyword>
<gene>
    <name evidence="2" type="ORF">A5893_11995</name>
</gene>
<keyword evidence="1" id="KW-0812">Transmembrane</keyword>
<dbReference type="Proteomes" id="UP000078459">
    <property type="component" value="Unassembled WGS sequence"/>
</dbReference>
<organism evidence="2 3">
    <name type="scientific">Pedobacter psychrophilus</name>
    <dbReference type="NCBI Taxonomy" id="1826909"/>
    <lineage>
        <taxon>Bacteria</taxon>
        <taxon>Pseudomonadati</taxon>
        <taxon>Bacteroidota</taxon>
        <taxon>Sphingobacteriia</taxon>
        <taxon>Sphingobacteriales</taxon>
        <taxon>Sphingobacteriaceae</taxon>
        <taxon>Pedobacter</taxon>
    </lineage>
</organism>
<evidence type="ECO:0000313" key="2">
    <source>
        <dbReference type="EMBL" id="OAQ38763.1"/>
    </source>
</evidence>
<protein>
    <submittedName>
        <fullName evidence="2">Uncharacterized protein</fullName>
    </submittedName>
</protein>
<dbReference type="EMBL" id="LWHJ01000029">
    <property type="protein sequence ID" value="OAQ38763.1"/>
    <property type="molecule type" value="Genomic_DNA"/>
</dbReference>
<dbReference type="AlphaFoldDB" id="A0A179DE61"/>
<keyword evidence="1" id="KW-0472">Membrane</keyword>
<comment type="caution">
    <text evidence="2">The sequence shown here is derived from an EMBL/GenBank/DDBJ whole genome shotgun (WGS) entry which is preliminary data.</text>
</comment>
<accession>A0A179DE61</accession>